<dbReference type="PROSITE" id="PS00028">
    <property type="entry name" value="ZINC_FINGER_C2H2_1"/>
    <property type="match status" value="1"/>
</dbReference>
<dbReference type="PANTHER" id="PTHR24388">
    <property type="entry name" value="ZINC FINGER PROTEIN"/>
    <property type="match status" value="1"/>
</dbReference>
<dbReference type="Ensembl" id="ENSGWIT00000012451.1">
    <property type="protein sequence ID" value="ENSGWIP00000011176.1"/>
    <property type="gene ID" value="ENSGWIG00000006560.1"/>
</dbReference>
<evidence type="ECO:0000256" key="1">
    <source>
        <dbReference type="ARBA" id="ARBA00004123"/>
    </source>
</evidence>
<accession>A0A8C5DUH6</accession>
<dbReference type="GO" id="GO:0000978">
    <property type="term" value="F:RNA polymerase II cis-regulatory region sequence-specific DNA binding"/>
    <property type="evidence" value="ECO:0007669"/>
    <property type="project" value="TreeGrafter"/>
</dbReference>
<dbReference type="FunFam" id="3.30.160.60:FF:000065">
    <property type="entry name" value="B-cell CLL/lymphoma 6, member B"/>
    <property type="match status" value="1"/>
</dbReference>
<dbReference type="GO" id="GO:0000981">
    <property type="term" value="F:DNA-binding transcription factor activity, RNA polymerase II-specific"/>
    <property type="evidence" value="ECO:0007669"/>
    <property type="project" value="TreeGrafter"/>
</dbReference>
<feature type="domain" description="C2H2-type" evidence="8">
    <location>
        <begin position="164"/>
        <end position="191"/>
    </location>
</feature>
<evidence type="ECO:0000256" key="4">
    <source>
        <dbReference type="ARBA" id="ARBA00022771"/>
    </source>
</evidence>
<evidence type="ECO:0000256" key="2">
    <source>
        <dbReference type="ARBA" id="ARBA00022723"/>
    </source>
</evidence>
<organism evidence="9 10">
    <name type="scientific">Gouania willdenowi</name>
    <name type="common">Blunt-snouted clingfish</name>
    <name type="synonym">Lepadogaster willdenowi</name>
    <dbReference type="NCBI Taxonomy" id="441366"/>
    <lineage>
        <taxon>Eukaryota</taxon>
        <taxon>Metazoa</taxon>
        <taxon>Chordata</taxon>
        <taxon>Craniata</taxon>
        <taxon>Vertebrata</taxon>
        <taxon>Euteleostomi</taxon>
        <taxon>Actinopterygii</taxon>
        <taxon>Neopterygii</taxon>
        <taxon>Teleostei</taxon>
        <taxon>Neoteleostei</taxon>
        <taxon>Acanthomorphata</taxon>
        <taxon>Ovalentaria</taxon>
        <taxon>Blenniimorphae</taxon>
        <taxon>Blenniiformes</taxon>
        <taxon>Gobiesocoidei</taxon>
        <taxon>Gobiesocidae</taxon>
        <taxon>Gobiesocinae</taxon>
        <taxon>Gouania</taxon>
    </lineage>
</organism>
<evidence type="ECO:0000256" key="7">
    <source>
        <dbReference type="PROSITE-ProRule" id="PRU00042"/>
    </source>
</evidence>
<reference evidence="9" key="2">
    <citation type="submission" date="2025-08" db="UniProtKB">
        <authorList>
            <consortium name="Ensembl"/>
        </authorList>
    </citation>
    <scope>IDENTIFICATION</scope>
</reference>
<dbReference type="Proteomes" id="UP000694680">
    <property type="component" value="Chromosome 12"/>
</dbReference>
<protein>
    <recommendedName>
        <fullName evidence="8">C2H2-type domain-containing protein</fullName>
    </recommendedName>
</protein>
<reference evidence="9" key="1">
    <citation type="submission" date="2020-06" db="EMBL/GenBank/DDBJ databases">
        <authorList>
            <consortium name="Wellcome Sanger Institute Data Sharing"/>
        </authorList>
    </citation>
    <scope>NUCLEOTIDE SEQUENCE [LARGE SCALE GENOMIC DNA]</scope>
</reference>
<dbReference type="Gene3D" id="3.30.160.60">
    <property type="entry name" value="Classic Zinc Finger"/>
    <property type="match status" value="2"/>
</dbReference>
<dbReference type="GO" id="GO:0008270">
    <property type="term" value="F:zinc ion binding"/>
    <property type="evidence" value="ECO:0007669"/>
    <property type="project" value="UniProtKB-KW"/>
</dbReference>
<keyword evidence="5" id="KW-0862">Zinc</keyword>
<comment type="subcellular location">
    <subcellularLocation>
        <location evidence="1">Nucleus</location>
    </subcellularLocation>
</comment>
<dbReference type="PROSITE" id="PS50157">
    <property type="entry name" value="ZINC_FINGER_C2H2_2"/>
    <property type="match status" value="1"/>
</dbReference>
<dbReference type="SMART" id="SM00355">
    <property type="entry name" value="ZnF_C2H2"/>
    <property type="match status" value="1"/>
</dbReference>
<dbReference type="InterPro" id="IPR036236">
    <property type="entry name" value="Znf_C2H2_sf"/>
</dbReference>
<dbReference type="InterPro" id="IPR050527">
    <property type="entry name" value="Snail/Krueppel_Znf"/>
</dbReference>
<name>A0A8C5DUH6_GOUWI</name>
<keyword evidence="6" id="KW-0539">Nucleus</keyword>
<keyword evidence="10" id="KW-1185">Reference proteome</keyword>
<dbReference type="AlphaFoldDB" id="A0A8C5DUH6"/>
<dbReference type="PANTHER" id="PTHR24388:SF54">
    <property type="entry name" value="PROTEIN ESCARGOT"/>
    <property type="match status" value="1"/>
</dbReference>
<evidence type="ECO:0000259" key="8">
    <source>
        <dbReference type="PROSITE" id="PS50157"/>
    </source>
</evidence>
<reference evidence="9" key="3">
    <citation type="submission" date="2025-09" db="UniProtKB">
        <authorList>
            <consortium name="Ensembl"/>
        </authorList>
    </citation>
    <scope>IDENTIFICATION</scope>
</reference>
<evidence type="ECO:0000256" key="5">
    <source>
        <dbReference type="ARBA" id="ARBA00022833"/>
    </source>
</evidence>
<sequence length="238" mass="27619">MAFTKNTCKTLGLGAKSGPLEHPIWPSLHHNTSRQFCSQAFPNTDETETFKMAAFMPTIHLHRLQLQQPSVTDCVFSEKKNVEQLLPERLHIKEEPEMLSEGQEENSAACPVKCEDEEEKLQASQLHWRQLTEMNIKEEPSTWSLNEVTKKNRKICSKKKVHSFKCDVCSKCFTHIDSLQSHMRIHTREKPFKCDVCVENVVKKSLTRESTHKRFSNVMCKTKCMFFLKSFCVFSCIF</sequence>
<dbReference type="GO" id="GO:0005634">
    <property type="term" value="C:nucleus"/>
    <property type="evidence" value="ECO:0007669"/>
    <property type="project" value="UniProtKB-SubCell"/>
</dbReference>
<keyword evidence="2" id="KW-0479">Metal-binding</keyword>
<keyword evidence="4 7" id="KW-0863">Zinc-finger</keyword>
<proteinExistence type="predicted"/>
<keyword evidence="3" id="KW-0677">Repeat</keyword>
<evidence type="ECO:0000313" key="10">
    <source>
        <dbReference type="Proteomes" id="UP000694680"/>
    </source>
</evidence>
<evidence type="ECO:0000256" key="6">
    <source>
        <dbReference type="ARBA" id="ARBA00023242"/>
    </source>
</evidence>
<dbReference type="SUPFAM" id="SSF57667">
    <property type="entry name" value="beta-beta-alpha zinc fingers"/>
    <property type="match status" value="1"/>
</dbReference>
<dbReference type="InterPro" id="IPR013087">
    <property type="entry name" value="Znf_C2H2_type"/>
</dbReference>
<evidence type="ECO:0000313" key="9">
    <source>
        <dbReference type="Ensembl" id="ENSGWIP00000011176.1"/>
    </source>
</evidence>
<evidence type="ECO:0000256" key="3">
    <source>
        <dbReference type="ARBA" id="ARBA00022737"/>
    </source>
</evidence>